<dbReference type="InterPro" id="IPR004298">
    <property type="entry name" value="Nicotian_synth"/>
</dbReference>
<evidence type="ECO:0000256" key="2">
    <source>
        <dbReference type="ARBA" id="ARBA00022691"/>
    </source>
</evidence>
<feature type="region of interest" description="Disordered" evidence="3">
    <location>
        <begin position="1"/>
        <end position="27"/>
    </location>
</feature>
<evidence type="ECO:0000313" key="4">
    <source>
        <dbReference type="EMBL" id="MEJ8282102.1"/>
    </source>
</evidence>
<reference evidence="4 5" key="1">
    <citation type="submission" date="2024-03" db="EMBL/GenBank/DDBJ databases">
        <title>Draft genome sequence of Pseudonocardia sp. DW16-2.</title>
        <authorList>
            <person name="Duangmal K."/>
        </authorList>
    </citation>
    <scope>NUCLEOTIDE SEQUENCE [LARGE SCALE GENOMIC DNA]</scope>
    <source>
        <strain evidence="4 5">DW16-2</strain>
    </source>
</reference>
<evidence type="ECO:0000256" key="1">
    <source>
        <dbReference type="ARBA" id="ARBA00022679"/>
    </source>
</evidence>
<dbReference type="EMBL" id="JBBJUP010000028">
    <property type="protein sequence ID" value="MEJ8282102.1"/>
    <property type="molecule type" value="Genomic_DNA"/>
</dbReference>
<gene>
    <name evidence="4" type="ORF">WJX68_24445</name>
</gene>
<name>A0ABU8TDP8_9PSEU</name>
<keyword evidence="5" id="KW-1185">Reference proteome</keyword>
<comment type="caution">
    <text evidence="4">The sequence shown here is derived from an EMBL/GenBank/DDBJ whole genome shotgun (WGS) entry which is preliminary data.</text>
</comment>
<dbReference type="PANTHER" id="PTHR32266">
    <property type="entry name" value="NICOTIANAMINE SYNTHASE 3"/>
    <property type="match status" value="1"/>
</dbReference>
<dbReference type="Proteomes" id="UP001364211">
    <property type="component" value="Unassembled WGS sequence"/>
</dbReference>
<dbReference type="PANTHER" id="PTHR32266:SF12">
    <property type="entry name" value="NICOTIANAMINE SYNTHASE 3"/>
    <property type="match status" value="1"/>
</dbReference>
<feature type="compositionally biased region" description="Basic and acidic residues" evidence="3">
    <location>
        <begin position="18"/>
        <end position="27"/>
    </location>
</feature>
<sequence>MTTQSSRTDAPGFPGPRHPGDEAATRTSDRLVGLRRRLEATDLHPGPVTDAAFGELVGLCCHPPAGCAELVLQLVARHAGALRTLASTGEGHMERHWAERIARAADPRAELARFPYLGNYHDLVRLELAALAAAGAPAPRRVVVLGSGPLPLTGLVLAGEHEARVLHVDRDPAAVAAGDAVSGALGAGGRVTSLVADLAEPHLDPALAAALGAADLVLVGALVGTDAAAKAAITARLVTATGPDAVLLVRSATGLRTLLYPEVAPADLPALRVLLEVHPHTDVVNSVLVARAAT</sequence>
<dbReference type="Pfam" id="PF03059">
    <property type="entry name" value="NAS"/>
    <property type="match status" value="1"/>
</dbReference>
<keyword evidence="2" id="KW-0949">S-adenosyl-L-methionine</keyword>
<proteinExistence type="predicted"/>
<dbReference type="RefSeq" id="WP_340295192.1">
    <property type="nucleotide sequence ID" value="NZ_JBBJUP010000028.1"/>
</dbReference>
<dbReference type="PROSITE" id="PS51142">
    <property type="entry name" value="NAS"/>
    <property type="match status" value="1"/>
</dbReference>
<dbReference type="SUPFAM" id="SSF53335">
    <property type="entry name" value="S-adenosyl-L-methionine-dependent methyltransferases"/>
    <property type="match status" value="1"/>
</dbReference>
<evidence type="ECO:0000256" key="3">
    <source>
        <dbReference type="SAM" id="MobiDB-lite"/>
    </source>
</evidence>
<evidence type="ECO:0000313" key="5">
    <source>
        <dbReference type="Proteomes" id="UP001364211"/>
    </source>
</evidence>
<organism evidence="4 5">
    <name type="scientific">Pseudonocardia spirodelae</name>
    <dbReference type="NCBI Taxonomy" id="3133431"/>
    <lineage>
        <taxon>Bacteria</taxon>
        <taxon>Bacillati</taxon>
        <taxon>Actinomycetota</taxon>
        <taxon>Actinomycetes</taxon>
        <taxon>Pseudonocardiales</taxon>
        <taxon>Pseudonocardiaceae</taxon>
        <taxon>Pseudonocardia</taxon>
    </lineage>
</organism>
<accession>A0ABU8TDP8</accession>
<dbReference type="InterPro" id="IPR029063">
    <property type="entry name" value="SAM-dependent_MTases_sf"/>
</dbReference>
<keyword evidence="1" id="KW-0808">Transferase</keyword>
<protein>
    <submittedName>
        <fullName evidence="4">Nicotianamine synthase family protein</fullName>
    </submittedName>
</protein>
<dbReference type="Gene3D" id="3.40.50.150">
    <property type="entry name" value="Vaccinia Virus protein VP39"/>
    <property type="match status" value="1"/>
</dbReference>